<evidence type="ECO:0000313" key="2">
    <source>
        <dbReference type="EMBL" id="ODP36788.1"/>
    </source>
</evidence>
<dbReference type="GeneID" id="66893293"/>
<dbReference type="AlphaFoldDB" id="A0A1E3LSN8"/>
<sequence length="81" mass="9098">MTDPRKPAFVRRPSDPDAWVRAPDRPSSGLRDSYTARLTIDVTPAMRGRLKIIAFRNGQTVADMLRALLDREFPDDESSPG</sequence>
<dbReference type="STRING" id="1888892.BFL28_03500"/>
<dbReference type="RefSeq" id="WP_042441024.1">
    <property type="nucleotide sequence ID" value="NZ_MDDS01000046.1"/>
</dbReference>
<evidence type="ECO:0000256" key="1">
    <source>
        <dbReference type="SAM" id="MobiDB-lite"/>
    </source>
</evidence>
<accession>A0A1E3LSN8</accession>
<keyword evidence="3" id="KW-1185">Reference proteome</keyword>
<dbReference type="OrthoDB" id="7508186at2"/>
<gene>
    <name evidence="2" type="ORF">BFL28_03500</name>
</gene>
<feature type="region of interest" description="Disordered" evidence="1">
    <location>
        <begin position="1"/>
        <end position="31"/>
    </location>
</feature>
<comment type="caution">
    <text evidence="2">The sequence shown here is derived from an EMBL/GenBank/DDBJ whole genome shotgun (WGS) entry which is preliminary data.</text>
</comment>
<proteinExistence type="predicted"/>
<dbReference type="EMBL" id="MDDS01000046">
    <property type="protein sequence ID" value="ODP36788.1"/>
    <property type="molecule type" value="Genomic_DNA"/>
</dbReference>
<protein>
    <recommendedName>
        <fullName evidence="4">Chromosome partitioning protein ParB</fullName>
    </recommendedName>
</protein>
<name>A0A1E3LSN8_9SPHN</name>
<organism evidence="2 3">
    <name type="scientific">Sphingomonas turrisvirgatae</name>
    <dbReference type="NCBI Taxonomy" id="1888892"/>
    <lineage>
        <taxon>Bacteria</taxon>
        <taxon>Pseudomonadati</taxon>
        <taxon>Pseudomonadota</taxon>
        <taxon>Alphaproteobacteria</taxon>
        <taxon>Sphingomonadales</taxon>
        <taxon>Sphingomonadaceae</taxon>
        <taxon>Sphingomonas</taxon>
    </lineage>
</organism>
<evidence type="ECO:0008006" key="4">
    <source>
        <dbReference type="Google" id="ProtNLM"/>
    </source>
</evidence>
<dbReference type="SUPFAM" id="SSF47598">
    <property type="entry name" value="Ribbon-helix-helix"/>
    <property type="match status" value="1"/>
</dbReference>
<dbReference type="InterPro" id="IPR010985">
    <property type="entry name" value="Ribbon_hlx_hlx"/>
</dbReference>
<evidence type="ECO:0000313" key="3">
    <source>
        <dbReference type="Proteomes" id="UP000094487"/>
    </source>
</evidence>
<dbReference type="GO" id="GO:0006355">
    <property type="term" value="P:regulation of DNA-templated transcription"/>
    <property type="evidence" value="ECO:0007669"/>
    <property type="project" value="InterPro"/>
</dbReference>
<dbReference type="Proteomes" id="UP000094487">
    <property type="component" value="Unassembled WGS sequence"/>
</dbReference>
<reference evidence="2 3" key="1">
    <citation type="submission" date="2016-08" db="EMBL/GenBank/DDBJ databases">
        <title>Draft genome of the agarase producing Sphingomonas sp. MCT13.</title>
        <authorList>
            <person name="D'Andrea M.M."/>
            <person name="Rossolini G.M."/>
            <person name="Thaller M.C."/>
        </authorList>
    </citation>
    <scope>NUCLEOTIDE SEQUENCE [LARGE SCALE GENOMIC DNA]</scope>
    <source>
        <strain evidence="2 3">MCT13</strain>
    </source>
</reference>